<feature type="transmembrane region" description="Helical" evidence="7">
    <location>
        <begin position="92"/>
        <end position="112"/>
    </location>
</feature>
<keyword evidence="6" id="KW-0325">Glycoprotein</keyword>
<protein>
    <recommendedName>
        <fullName evidence="10">MFS general substrate transporter</fullName>
    </recommendedName>
</protein>
<evidence type="ECO:0000256" key="7">
    <source>
        <dbReference type="SAM" id="Phobius"/>
    </source>
</evidence>
<sequence>MTSLLTAIEATVTATALRTIVHTLNSRQLYMWFVNAIFLPRWPCIFTVTVCALGSGIAGGSSCVEMLIAGHTLQGVGLGGVNMLKSGSIMGIIFAVFVVGSSIGPFIGGVLVDHSSWLAILIALAHGGTLRPWSCWRTVVPLVLGFFGMLIFHAFQATGWQKEPVIPSKLFKNRTTTLAFVPVFLHGMILYWVTYFLPVYFQGVALSSPTCSGVQLLPTVVVVLPFAVLAGGLALGVGLFILLDAMSSMAQWAVFQIICAAGIGLVTTSTLPAVQVSLAESDVALLGSIWGVCNPAAIFNNEFERHSGSIRDESVRKLFGDGRAYERASAEFINTFNEPTESQIIATYESSLRRVWQISIPFCLPGLCSRMGHESDSDEDDIGNRVWLKKKAKKGNTPMDQ</sequence>
<keyword evidence="5 7" id="KW-0472">Membrane</keyword>
<dbReference type="PANTHER" id="PTHR23501">
    <property type="entry name" value="MAJOR FACILITATOR SUPERFAMILY"/>
    <property type="match status" value="1"/>
</dbReference>
<dbReference type="Gene3D" id="1.20.1250.20">
    <property type="entry name" value="MFS general substrate transporter like domains"/>
    <property type="match status" value="1"/>
</dbReference>
<dbReference type="AlphaFoldDB" id="A0A6A5W340"/>
<dbReference type="EMBL" id="ML977640">
    <property type="protein sequence ID" value="KAF1995334.1"/>
    <property type="molecule type" value="Genomic_DNA"/>
</dbReference>
<dbReference type="GO" id="GO:0005886">
    <property type="term" value="C:plasma membrane"/>
    <property type="evidence" value="ECO:0007669"/>
    <property type="project" value="TreeGrafter"/>
</dbReference>
<comment type="subcellular location">
    <subcellularLocation>
        <location evidence="1">Membrane</location>
        <topology evidence="1">Multi-pass membrane protein</topology>
    </subcellularLocation>
</comment>
<keyword evidence="4 7" id="KW-1133">Transmembrane helix</keyword>
<feature type="transmembrane region" description="Helical" evidence="7">
    <location>
        <begin position="221"/>
        <end position="243"/>
    </location>
</feature>
<evidence type="ECO:0000256" key="6">
    <source>
        <dbReference type="ARBA" id="ARBA00023180"/>
    </source>
</evidence>
<evidence type="ECO:0000313" key="9">
    <source>
        <dbReference type="Proteomes" id="UP000799779"/>
    </source>
</evidence>
<gene>
    <name evidence="8" type="ORF">P154DRAFT_548533</name>
</gene>
<name>A0A6A5W340_9PLEO</name>
<dbReference type="InterPro" id="IPR036259">
    <property type="entry name" value="MFS_trans_sf"/>
</dbReference>
<accession>A0A6A5W340</accession>
<keyword evidence="9" id="KW-1185">Reference proteome</keyword>
<dbReference type="PANTHER" id="PTHR23501:SF187">
    <property type="entry name" value="MAJOR FACILITATOR SUPERFAMILY (MFS) PROFILE DOMAIN-CONTAINING PROTEIN"/>
    <property type="match status" value="1"/>
</dbReference>
<evidence type="ECO:0000256" key="3">
    <source>
        <dbReference type="ARBA" id="ARBA00022692"/>
    </source>
</evidence>
<feature type="transmembrane region" description="Helical" evidence="7">
    <location>
        <begin position="139"/>
        <end position="157"/>
    </location>
</feature>
<reference evidence="8" key="1">
    <citation type="journal article" date="2020" name="Stud. Mycol.">
        <title>101 Dothideomycetes genomes: a test case for predicting lifestyles and emergence of pathogens.</title>
        <authorList>
            <person name="Haridas S."/>
            <person name="Albert R."/>
            <person name="Binder M."/>
            <person name="Bloem J."/>
            <person name="Labutti K."/>
            <person name="Salamov A."/>
            <person name="Andreopoulos B."/>
            <person name="Baker S."/>
            <person name="Barry K."/>
            <person name="Bills G."/>
            <person name="Bluhm B."/>
            <person name="Cannon C."/>
            <person name="Castanera R."/>
            <person name="Culley D."/>
            <person name="Daum C."/>
            <person name="Ezra D."/>
            <person name="Gonzalez J."/>
            <person name="Henrissat B."/>
            <person name="Kuo A."/>
            <person name="Liang C."/>
            <person name="Lipzen A."/>
            <person name="Lutzoni F."/>
            <person name="Magnuson J."/>
            <person name="Mondo S."/>
            <person name="Nolan M."/>
            <person name="Ohm R."/>
            <person name="Pangilinan J."/>
            <person name="Park H.-J."/>
            <person name="Ramirez L."/>
            <person name="Alfaro M."/>
            <person name="Sun H."/>
            <person name="Tritt A."/>
            <person name="Yoshinaga Y."/>
            <person name="Zwiers L.-H."/>
            <person name="Turgeon B."/>
            <person name="Goodwin S."/>
            <person name="Spatafora J."/>
            <person name="Crous P."/>
            <person name="Grigoriev I."/>
        </authorList>
    </citation>
    <scope>NUCLEOTIDE SEQUENCE</scope>
    <source>
        <strain evidence="8">CBS 123094</strain>
    </source>
</reference>
<evidence type="ECO:0008006" key="10">
    <source>
        <dbReference type="Google" id="ProtNLM"/>
    </source>
</evidence>
<organism evidence="8 9">
    <name type="scientific">Amniculicola lignicola CBS 123094</name>
    <dbReference type="NCBI Taxonomy" id="1392246"/>
    <lineage>
        <taxon>Eukaryota</taxon>
        <taxon>Fungi</taxon>
        <taxon>Dikarya</taxon>
        <taxon>Ascomycota</taxon>
        <taxon>Pezizomycotina</taxon>
        <taxon>Dothideomycetes</taxon>
        <taxon>Pleosporomycetidae</taxon>
        <taxon>Pleosporales</taxon>
        <taxon>Amniculicolaceae</taxon>
        <taxon>Amniculicola</taxon>
    </lineage>
</organism>
<evidence type="ECO:0000256" key="1">
    <source>
        <dbReference type="ARBA" id="ARBA00004141"/>
    </source>
</evidence>
<keyword evidence="2" id="KW-0813">Transport</keyword>
<keyword evidence="3 7" id="KW-0812">Transmembrane</keyword>
<evidence type="ECO:0000256" key="2">
    <source>
        <dbReference type="ARBA" id="ARBA00022448"/>
    </source>
</evidence>
<dbReference type="GO" id="GO:0022857">
    <property type="term" value="F:transmembrane transporter activity"/>
    <property type="evidence" value="ECO:0007669"/>
    <property type="project" value="TreeGrafter"/>
</dbReference>
<dbReference type="Proteomes" id="UP000799779">
    <property type="component" value="Unassembled WGS sequence"/>
</dbReference>
<evidence type="ECO:0000256" key="5">
    <source>
        <dbReference type="ARBA" id="ARBA00023136"/>
    </source>
</evidence>
<feature type="transmembrane region" description="Helical" evidence="7">
    <location>
        <begin position="178"/>
        <end position="201"/>
    </location>
</feature>
<dbReference type="SUPFAM" id="SSF103473">
    <property type="entry name" value="MFS general substrate transporter"/>
    <property type="match status" value="1"/>
</dbReference>
<proteinExistence type="predicted"/>
<evidence type="ECO:0000313" key="8">
    <source>
        <dbReference type="EMBL" id="KAF1995334.1"/>
    </source>
</evidence>
<evidence type="ECO:0000256" key="4">
    <source>
        <dbReference type="ARBA" id="ARBA00022989"/>
    </source>
</evidence>
<feature type="transmembrane region" description="Helical" evidence="7">
    <location>
        <begin position="250"/>
        <end position="271"/>
    </location>
</feature>
<dbReference type="OrthoDB" id="10021397at2759"/>